<dbReference type="PROSITE" id="PS00125">
    <property type="entry name" value="SER_THR_PHOSPHATASE"/>
    <property type="match status" value="1"/>
</dbReference>
<keyword evidence="3" id="KW-1185">Reference proteome</keyword>
<dbReference type="AlphaFoldDB" id="A0A7J8TEX0"/>
<comment type="caution">
    <text evidence="2">The sequence shown here is derived from an EMBL/GenBank/DDBJ whole genome shotgun (WGS) entry which is preliminary data.</text>
</comment>
<organism evidence="2 3">
    <name type="scientific">Gossypium davidsonii</name>
    <name type="common">Davidson's cotton</name>
    <name type="synonym">Gossypium klotzschianum subsp. davidsonii</name>
    <dbReference type="NCBI Taxonomy" id="34287"/>
    <lineage>
        <taxon>Eukaryota</taxon>
        <taxon>Viridiplantae</taxon>
        <taxon>Streptophyta</taxon>
        <taxon>Embryophyta</taxon>
        <taxon>Tracheophyta</taxon>
        <taxon>Spermatophyta</taxon>
        <taxon>Magnoliopsida</taxon>
        <taxon>eudicotyledons</taxon>
        <taxon>Gunneridae</taxon>
        <taxon>Pentapetalae</taxon>
        <taxon>rosids</taxon>
        <taxon>malvids</taxon>
        <taxon>Malvales</taxon>
        <taxon>Malvaceae</taxon>
        <taxon>Malvoideae</taxon>
        <taxon>Gossypium</taxon>
    </lineage>
</organism>
<dbReference type="GO" id="GO:0016787">
    <property type="term" value="F:hydrolase activity"/>
    <property type="evidence" value="ECO:0007669"/>
    <property type="project" value="InterPro"/>
</dbReference>
<evidence type="ECO:0000259" key="1">
    <source>
        <dbReference type="PROSITE" id="PS00125"/>
    </source>
</evidence>
<dbReference type="EMBL" id="JABFAC010247037">
    <property type="protein sequence ID" value="MBA0636726.1"/>
    <property type="molecule type" value="Genomic_DNA"/>
</dbReference>
<accession>A0A7J8TEX0</accession>
<dbReference type="Gene3D" id="3.60.21.10">
    <property type="match status" value="1"/>
</dbReference>
<name>A0A7J8TEX0_GOSDV</name>
<dbReference type="InterPro" id="IPR006186">
    <property type="entry name" value="Ser/Thr-sp_prot-phosphatase"/>
</dbReference>
<evidence type="ECO:0000313" key="2">
    <source>
        <dbReference type="EMBL" id="MBA0636726.1"/>
    </source>
</evidence>
<dbReference type="InterPro" id="IPR029052">
    <property type="entry name" value="Metallo-depent_PP-like"/>
</dbReference>
<dbReference type="SUPFAM" id="SSF56300">
    <property type="entry name" value="Metallo-dependent phosphatases"/>
    <property type="match status" value="1"/>
</dbReference>
<gene>
    <name evidence="2" type="ORF">Godav_022039</name>
</gene>
<protein>
    <recommendedName>
        <fullName evidence="1">Serine/threonine specific protein phosphatases domain-containing protein</fullName>
    </recommendedName>
</protein>
<feature type="domain" description="Serine/threonine specific protein phosphatases" evidence="1">
    <location>
        <begin position="16"/>
        <end position="21"/>
    </location>
</feature>
<proteinExistence type="predicted"/>
<sequence>LLVAIKARYPQRITILRGNHESRQGYHDTHVGLDLEESLGVGYHDTHSWYCDTNVDGLDPF</sequence>
<feature type="non-terminal residue" evidence="2">
    <location>
        <position position="1"/>
    </location>
</feature>
<evidence type="ECO:0000313" key="3">
    <source>
        <dbReference type="Proteomes" id="UP000593561"/>
    </source>
</evidence>
<dbReference type="Proteomes" id="UP000593561">
    <property type="component" value="Unassembled WGS sequence"/>
</dbReference>
<reference evidence="2 3" key="1">
    <citation type="journal article" date="2019" name="Genome Biol. Evol.">
        <title>Insights into the evolution of the New World diploid cottons (Gossypium, subgenus Houzingenia) based on genome sequencing.</title>
        <authorList>
            <person name="Grover C.E."/>
            <person name="Arick M.A. 2nd"/>
            <person name="Thrash A."/>
            <person name="Conover J.L."/>
            <person name="Sanders W.S."/>
            <person name="Peterson D.G."/>
            <person name="Frelichowski J.E."/>
            <person name="Scheffler J.A."/>
            <person name="Scheffler B.E."/>
            <person name="Wendel J.F."/>
        </authorList>
    </citation>
    <scope>NUCLEOTIDE SEQUENCE [LARGE SCALE GENOMIC DNA]</scope>
    <source>
        <strain evidence="2">27</strain>
        <tissue evidence="2">Leaf</tissue>
    </source>
</reference>